<accession>A0A0C3BPF0</accession>
<feature type="region of interest" description="Disordered" evidence="1">
    <location>
        <begin position="188"/>
        <end position="300"/>
    </location>
</feature>
<dbReference type="AlphaFoldDB" id="A0A0C3BPF0"/>
<dbReference type="Proteomes" id="UP000054097">
    <property type="component" value="Unassembled WGS sequence"/>
</dbReference>
<reference evidence="2 3" key="1">
    <citation type="submission" date="2014-04" db="EMBL/GenBank/DDBJ databases">
        <authorList>
            <consortium name="DOE Joint Genome Institute"/>
            <person name="Kuo A."/>
            <person name="Zuccaro A."/>
            <person name="Kohler A."/>
            <person name="Nagy L.G."/>
            <person name="Floudas D."/>
            <person name="Copeland A."/>
            <person name="Barry K.W."/>
            <person name="Cichocki N."/>
            <person name="Veneault-Fourrey C."/>
            <person name="LaButti K."/>
            <person name="Lindquist E.A."/>
            <person name="Lipzen A."/>
            <person name="Lundell T."/>
            <person name="Morin E."/>
            <person name="Murat C."/>
            <person name="Sun H."/>
            <person name="Tunlid A."/>
            <person name="Henrissat B."/>
            <person name="Grigoriev I.V."/>
            <person name="Hibbett D.S."/>
            <person name="Martin F."/>
            <person name="Nordberg H.P."/>
            <person name="Cantor M.N."/>
            <person name="Hua S.X."/>
        </authorList>
    </citation>
    <scope>NUCLEOTIDE SEQUENCE [LARGE SCALE GENOMIC DNA]</scope>
    <source>
        <strain evidence="2 3">MAFF 305830</strain>
    </source>
</reference>
<protein>
    <submittedName>
        <fullName evidence="2">Uncharacterized protein</fullName>
    </submittedName>
</protein>
<gene>
    <name evidence="2" type="ORF">M408DRAFT_88612</name>
</gene>
<organism evidence="2 3">
    <name type="scientific">Serendipita vermifera MAFF 305830</name>
    <dbReference type="NCBI Taxonomy" id="933852"/>
    <lineage>
        <taxon>Eukaryota</taxon>
        <taxon>Fungi</taxon>
        <taxon>Dikarya</taxon>
        <taxon>Basidiomycota</taxon>
        <taxon>Agaricomycotina</taxon>
        <taxon>Agaricomycetes</taxon>
        <taxon>Sebacinales</taxon>
        <taxon>Serendipitaceae</taxon>
        <taxon>Serendipita</taxon>
    </lineage>
</organism>
<feature type="compositionally biased region" description="Polar residues" evidence="1">
    <location>
        <begin position="272"/>
        <end position="286"/>
    </location>
</feature>
<evidence type="ECO:0000313" key="2">
    <source>
        <dbReference type="EMBL" id="KIM33974.1"/>
    </source>
</evidence>
<feature type="region of interest" description="Disordered" evidence="1">
    <location>
        <begin position="20"/>
        <end position="118"/>
    </location>
</feature>
<evidence type="ECO:0000256" key="1">
    <source>
        <dbReference type="SAM" id="MobiDB-lite"/>
    </source>
</evidence>
<dbReference type="EMBL" id="KN824277">
    <property type="protein sequence ID" value="KIM33974.1"/>
    <property type="molecule type" value="Genomic_DNA"/>
</dbReference>
<feature type="compositionally biased region" description="Polar residues" evidence="1">
    <location>
        <begin position="91"/>
        <end position="103"/>
    </location>
</feature>
<keyword evidence="3" id="KW-1185">Reference proteome</keyword>
<sequence length="300" mass="32273">MSFLFTFRLPSLPFANPFATGSTTSNEDSEGSSPAVARLQHRNPSLRFGGSTGSDRNTHYSSGPHPFVGNNEEECGNINPRKRTREASFGDNKSTFASSQNVSHYYDNDPTRGSTGRGRDLWVEYDSQIEGGTDGRAGKKRKMGVAETILSTAVSVAIVSTAVGYTAYRLWRDGGVTLSGDTSAQQHDEIAGKGMSNFEDEQEGRRSLTMAGIASPPPPYDATTYEDSWAGYNAQSLRGEASTPASTGIRNSSYKNEPGSSRHPSKLDSPTKRSPNKTFPSRNSAYGSLRTLGSGGRQEA</sequence>
<dbReference type="HOGENOM" id="CLU_928015_0_0_1"/>
<reference evidence="3" key="2">
    <citation type="submission" date="2015-01" db="EMBL/GenBank/DDBJ databases">
        <title>Evolutionary Origins and Diversification of the Mycorrhizal Mutualists.</title>
        <authorList>
            <consortium name="DOE Joint Genome Institute"/>
            <consortium name="Mycorrhizal Genomics Consortium"/>
            <person name="Kohler A."/>
            <person name="Kuo A."/>
            <person name="Nagy L.G."/>
            <person name="Floudas D."/>
            <person name="Copeland A."/>
            <person name="Barry K.W."/>
            <person name="Cichocki N."/>
            <person name="Veneault-Fourrey C."/>
            <person name="LaButti K."/>
            <person name="Lindquist E.A."/>
            <person name="Lipzen A."/>
            <person name="Lundell T."/>
            <person name="Morin E."/>
            <person name="Murat C."/>
            <person name="Riley R."/>
            <person name="Ohm R."/>
            <person name="Sun H."/>
            <person name="Tunlid A."/>
            <person name="Henrissat B."/>
            <person name="Grigoriev I.V."/>
            <person name="Hibbett D.S."/>
            <person name="Martin F."/>
        </authorList>
    </citation>
    <scope>NUCLEOTIDE SEQUENCE [LARGE SCALE GENOMIC DNA]</scope>
    <source>
        <strain evidence="3">MAFF 305830</strain>
    </source>
</reference>
<dbReference type="OrthoDB" id="2507743at2759"/>
<evidence type="ECO:0000313" key="3">
    <source>
        <dbReference type="Proteomes" id="UP000054097"/>
    </source>
</evidence>
<proteinExistence type="predicted"/>
<name>A0A0C3BPF0_SERVB</name>
<feature type="compositionally biased region" description="Polar residues" evidence="1">
    <location>
        <begin position="243"/>
        <end position="259"/>
    </location>
</feature>